<proteinExistence type="predicted"/>
<dbReference type="PANTHER" id="PTHR21310">
    <property type="entry name" value="AMINOGLYCOSIDE PHOSPHOTRANSFERASE-RELATED-RELATED"/>
    <property type="match status" value="1"/>
</dbReference>
<dbReference type="InterPro" id="IPR011009">
    <property type="entry name" value="Kinase-like_dom_sf"/>
</dbReference>
<dbReference type="InterPro" id="IPR051678">
    <property type="entry name" value="AGP_Transferase"/>
</dbReference>
<sequence length="451" mass="50902">MDSRDLAPDDALLNQIFPDQPHVSIDSIFVQTWDKCVFKASFPHARQSDTSRPDISKPDARKPPPSYLIRLEVVAKNEESTQFATVSAIQQIASLAIPKLIPKTYRTGMTNNAQRKLVQFSVTKYIKGKTLEDVWEQMSNENQQSVMATLVEALQKLHSIRIPDSLDRIRDILAKCELPLAPGGLREHILGDTEFMGGPSTGFFAPKDGPALLSAIDKRWELSGRPFYAMVATDSGGVVVQSEYSDLGFVKVEKGCWEEWYREAVLCHNDLNPRNIIVSSLSDSESTSAYQSDSSNETSDYELSAIIDWELSGFYPPSYELSLQDTYLGGANRLFSFYSLLKSQMKDIVPRCPSQISLLQVMDLIFESRQRRLREGNNIPAIIRERFIQRLQLRRDEDPYLGWVPKDHEAARLVLSFADVLNTERDVVAEREARREAKEASRLQVGTGSDS</sequence>
<dbReference type="EMBL" id="MPDP01000295">
    <property type="protein sequence ID" value="KAK1452679.1"/>
    <property type="molecule type" value="Genomic_DNA"/>
</dbReference>
<evidence type="ECO:0000256" key="1">
    <source>
        <dbReference type="SAM" id="MobiDB-lite"/>
    </source>
</evidence>
<feature type="region of interest" description="Disordered" evidence="1">
    <location>
        <begin position="432"/>
        <end position="451"/>
    </location>
</feature>
<evidence type="ECO:0000259" key="2">
    <source>
        <dbReference type="Pfam" id="PF01636"/>
    </source>
</evidence>
<name>A0AAI9XKB0_9PEZI</name>
<feature type="domain" description="Aminoglycoside phosphotransferase" evidence="2">
    <location>
        <begin position="91"/>
        <end position="279"/>
    </location>
</feature>
<dbReference type="Pfam" id="PF01636">
    <property type="entry name" value="APH"/>
    <property type="match status" value="1"/>
</dbReference>
<dbReference type="InterPro" id="IPR002575">
    <property type="entry name" value="Aminoglycoside_PTrfase"/>
</dbReference>
<dbReference type="AlphaFoldDB" id="A0AAI9XKB0"/>
<protein>
    <recommendedName>
        <fullName evidence="2">Aminoglycoside phosphotransferase domain-containing protein</fullName>
    </recommendedName>
</protein>
<keyword evidence="4" id="KW-1185">Reference proteome</keyword>
<feature type="compositionally biased region" description="Basic and acidic residues" evidence="1">
    <location>
        <begin position="432"/>
        <end position="441"/>
    </location>
</feature>
<dbReference type="PANTHER" id="PTHR21310:SF15">
    <property type="entry name" value="AMINOGLYCOSIDE PHOSPHOTRANSFERASE DOMAIN-CONTAINING PROTEIN"/>
    <property type="match status" value="1"/>
</dbReference>
<dbReference type="Proteomes" id="UP001239213">
    <property type="component" value="Unassembled WGS sequence"/>
</dbReference>
<evidence type="ECO:0000313" key="3">
    <source>
        <dbReference type="EMBL" id="KAK1452679.1"/>
    </source>
</evidence>
<dbReference type="SUPFAM" id="SSF56112">
    <property type="entry name" value="Protein kinase-like (PK-like)"/>
    <property type="match status" value="1"/>
</dbReference>
<gene>
    <name evidence="3" type="ORF">CCUS01_10720</name>
</gene>
<reference evidence="3" key="1">
    <citation type="submission" date="2016-11" db="EMBL/GenBank/DDBJ databases">
        <title>The genome sequence of Colletotrichum cuscutae.</title>
        <authorList>
            <person name="Baroncelli R."/>
        </authorList>
    </citation>
    <scope>NUCLEOTIDE SEQUENCE</scope>
    <source>
        <strain evidence="3">IMI 304802</strain>
    </source>
</reference>
<accession>A0AAI9XKB0</accession>
<dbReference type="Gene3D" id="3.90.1200.10">
    <property type="match status" value="1"/>
</dbReference>
<comment type="caution">
    <text evidence="3">The sequence shown here is derived from an EMBL/GenBank/DDBJ whole genome shotgun (WGS) entry which is preliminary data.</text>
</comment>
<evidence type="ECO:0000313" key="4">
    <source>
        <dbReference type="Proteomes" id="UP001239213"/>
    </source>
</evidence>
<organism evidence="3 4">
    <name type="scientific">Colletotrichum cuscutae</name>
    <dbReference type="NCBI Taxonomy" id="1209917"/>
    <lineage>
        <taxon>Eukaryota</taxon>
        <taxon>Fungi</taxon>
        <taxon>Dikarya</taxon>
        <taxon>Ascomycota</taxon>
        <taxon>Pezizomycotina</taxon>
        <taxon>Sordariomycetes</taxon>
        <taxon>Hypocreomycetidae</taxon>
        <taxon>Glomerellales</taxon>
        <taxon>Glomerellaceae</taxon>
        <taxon>Colletotrichum</taxon>
        <taxon>Colletotrichum acutatum species complex</taxon>
    </lineage>
</organism>